<feature type="domain" description="Hemerythrin-like" evidence="1">
    <location>
        <begin position="24"/>
        <end position="135"/>
    </location>
</feature>
<dbReference type="Pfam" id="PF01814">
    <property type="entry name" value="Hemerythrin"/>
    <property type="match status" value="1"/>
</dbReference>
<dbReference type="Proteomes" id="UP001281447">
    <property type="component" value="Unassembled WGS sequence"/>
</dbReference>
<comment type="caution">
    <text evidence="2">The sequence shown here is derived from an EMBL/GenBank/DDBJ whole genome shotgun (WGS) entry which is preliminary data.</text>
</comment>
<name>A0ABU5CBL2_9BACI</name>
<gene>
    <name evidence="2" type="ORF">RWE15_22835</name>
</gene>
<reference evidence="2 3" key="1">
    <citation type="submission" date="2023-10" db="EMBL/GenBank/DDBJ databases">
        <title>Virgibacillus halophilus 5B73C genome.</title>
        <authorList>
            <person name="Miliotis G."/>
            <person name="Sengupta P."/>
            <person name="Hameed A."/>
            <person name="Chuvochina M."/>
            <person name="Mcdonagh F."/>
            <person name="Simpson A.C."/>
            <person name="Singh N.K."/>
            <person name="Rekha P.D."/>
            <person name="Raman K."/>
            <person name="Hugenholtz P."/>
            <person name="Venkateswaran K."/>
        </authorList>
    </citation>
    <scope>NUCLEOTIDE SEQUENCE [LARGE SCALE GENOMIC DNA]</scope>
    <source>
        <strain evidence="2 3">5B73C</strain>
    </source>
</reference>
<organism evidence="2 3">
    <name type="scientific">Tigheibacillus halophilus</name>
    <dbReference type="NCBI Taxonomy" id="361280"/>
    <lineage>
        <taxon>Bacteria</taxon>
        <taxon>Bacillati</taxon>
        <taxon>Bacillota</taxon>
        <taxon>Bacilli</taxon>
        <taxon>Bacillales</taxon>
        <taxon>Bacillaceae</taxon>
        <taxon>Tigheibacillus</taxon>
    </lineage>
</organism>
<evidence type="ECO:0000313" key="3">
    <source>
        <dbReference type="Proteomes" id="UP001281447"/>
    </source>
</evidence>
<proteinExistence type="predicted"/>
<sequence>MSGPGLRHVDSHSAIHEAALNEAVELTELLDQLIKDSILDKAMEVAYVIVEHWETRTLQHAASEEKGLYKELVEEDPAKKNAIVELTRDHELLRLLVKDIKGLLKQKLIDDQVVQRFQALILVDRLHNEAEEEILPEH</sequence>
<evidence type="ECO:0000259" key="1">
    <source>
        <dbReference type="Pfam" id="PF01814"/>
    </source>
</evidence>
<evidence type="ECO:0000313" key="2">
    <source>
        <dbReference type="EMBL" id="MDY0396619.1"/>
    </source>
</evidence>
<dbReference type="RefSeq" id="WP_390353624.1">
    <property type="nucleotide sequence ID" value="NZ_JBHUIZ010000003.1"/>
</dbReference>
<protein>
    <submittedName>
        <fullName evidence="2">Hemerythrin domain-containing protein</fullName>
    </submittedName>
</protein>
<keyword evidence="3" id="KW-1185">Reference proteome</keyword>
<dbReference type="Gene3D" id="1.20.120.520">
    <property type="entry name" value="nmb1532 protein domain like"/>
    <property type="match status" value="1"/>
</dbReference>
<dbReference type="EMBL" id="JAWDIP010000004">
    <property type="protein sequence ID" value="MDY0396619.1"/>
    <property type="molecule type" value="Genomic_DNA"/>
</dbReference>
<accession>A0ABU5CBL2</accession>
<dbReference type="InterPro" id="IPR012312">
    <property type="entry name" value="Hemerythrin-like"/>
</dbReference>